<dbReference type="CDD" id="cd06587">
    <property type="entry name" value="VOC"/>
    <property type="match status" value="1"/>
</dbReference>
<dbReference type="InterPro" id="IPR058998">
    <property type="entry name" value="YycE-like_N"/>
</dbReference>
<dbReference type="PROSITE" id="PS51819">
    <property type="entry name" value="VOC"/>
    <property type="match status" value="1"/>
</dbReference>
<evidence type="ECO:0000259" key="1">
    <source>
        <dbReference type="PROSITE" id="PS51819"/>
    </source>
</evidence>
<dbReference type="RefSeq" id="WP_322609279.1">
    <property type="nucleotide sequence ID" value="NZ_JARVCO010000010.1"/>
</dbReference>
<dbReference type="InterPro" id="IPR058997">
    <property type="entry name" value="YycE-like_C"/>
</dbReference>
<reference evidence="2 3" key="1">
    <citation type="journal article" date="2024" name="Appl. Environ. Microbiol.">
        <title>Pontiella agarivorans sp. nov., a novel marine anaerobic bacterium capable of degrading macroalgal polysaccharides and fixing nitrogen.</title>
        <authorList>
            <person name="Liu N."/>
            <person name="Kivenson V."/>
            <person name="Peng X."/>
            <person name="Cui Z."/>
            <person name="Lankiewicz T.S."/>
            <person name="Gosselin K.M."/>
            <person name="English C.J."/>
            <person name="Blair E.M."/>
            <person name="O'Malley M.A."/>
            <person name="Valentine D.L."/>
        </authorList>
    </citation>
    <scope>NUCLEOTIDE SEQUENCE [LARGE SCALE GENOMIC DNA]</scope>
    <source>
        <strain evidence="2 3">NLcol2</strain>
    </source>
</reference>
<dbReference type="SUPFAM" id="SSF54593">
    <property type="entry name" value="Glyoxalase/Bleomycin resistance protein/Dihydroxybiphenyl dioxygenase"/>
    <property type="match status" value="1"/>
</dbReference>
<protein>
    <recommendedName>
        <fullName evidence="1">VOC domain-containing protein</fullName>
    </recommendedName>
</protein>
<dbReference type="Pfam" id="PF22658">
    <property type="entry name" value="YycE-like_N"/>
    <property type="match status" value="1"/>
</dbReference>
<name>A0ABU5MZ82_9BACT</name>
<organism evidence="2 3">
    <name type="scientific">Pontiella agarivorans</name>
    <dbReference type="NCBI Taxonomy" id="3038953"/>
    <lineage>
        <taxon>Bacteria</taxon>
        <taxon>Pseudomonadati</taxon>
        <taxon>Kiritimatiellota</taxon>
        <taxon>Kiritimatiellia</taxon>
        <taxon>Kiritimatiellales</taxon>
        <taxon>Pontiellaceae</taxon>
        <taxon>Pontiella</taxon>
    </lineage>
</organism>
<evidence type="ECO:0000313" key="2">
    <source>
        <dbReference type="EMBL" id="MDZ8119497.1"/>
    </source>
</evidence>
<keyword evidence="3" id="KW-1185">Reference proteome</keyword>
<accession>A0ABU5MZ82</accession>
<feature type="domain" description="VOC" evidence="1">
    <location>
        <begin position="6"/>
        <end position="128"/>
    </location>
</feature>
<dbReference type="Gene3D" id="3.10.180.10">
    <property type="entry name" value="2,3-Dihydroxybiphenyl 1,2-Dioxygenase, domain 1"/>
    <property type="match status" value="1"/>
</dbReference>
<comment type="caution">
    <text evidence="2">The sequence shown here is derived from an EMBL/GenBank/DDBJ whole genome shotgun (WGS) entry which is preliminary data.</text>
</comment>
<dbReference type="InterPro" id="IPR037523">
    <property type="entry name" value="VOC_core"/>
</dbReference>
<gene>
    <name evidence="2" type="ORF">P9H32_12765</name>
</gene>
<dbReference type="Proteomes" id="UP001290861">
    <property type="component" value="Unassembled WGS sequence"/>
</dbReference>
<proteinExistence type="predicted"/>
<sequence>MIFPKTTMRVARPTDHLPEIAAMYEKGLGFEVLARFEDHEGFDGVILGIPGAAYHLEFTHHRGDCVGKAPTEDHLLVFYIEDAAGWAERCEQMESSGFLRVPSFNPYWDACGKTFEDLDGYRVVLQNDKWNQQP</sequence>
<dbReference type="EMBL" id="JARVCO010000010">
    <property type="protein sequence ID" value="MDZ8119497.1"/>
    <property type="molecule type" value="Genomic_DNA"/>
</dbReference>
<dbReference type="Pfam" id="PF22659">
    <property type="entry name" value="YycE-like_C"/>
    <property type="match status" value="1"/>
</dbReference>
<evidence type="ECO:0000313" key="3">
    <source>
        <dbReference type="Proteomes" id="UP001290861"/>
    </source>
</evidence>
<dbReference type="InterPro" id="IPR029068">
    <property type="entry name" value="Glyas_Bleomycin-R_OHBP_Dase"/>
</dbReference>